<accession>A0AAD4T0Q5</accession>
<dbReference type="PROSITE" id="PS00687">
    <property type="entry name" value="ALDEHYDE_DEHYDR_GLU"/>
    <property type="match status" value="1"/>
</dbReference>
<proteinExistence type="inferred from homology"/>
<evidence type="ECO:0000259" key="4">
    <source>
        <dbReference type="Pfam" id="PF00171"/>
    </source>
</evidence>
<evidence type="ECO:0000313" key="5">
    <source>
        <dbReference type="EMBL" id="KAI3929055.1"/>
    </source>
</evidence>
<dbReference type="InterPro" id="IPR016161">
    <property type="entry name" value="Ald_DH/histidinol_DH"/>
</dbReference>
<feature type="active site" evidence="2">
    <location>
        <position position="147"/>
    </location>
</feature>
<evidence type="ECO:0000256" key="1">
    <source>
        <dbReference type="ARBA" id="ARBA00009986"/>
    </source>
</evidence>
<comment type="caution">
    <text evidence="5">The sequence shown here is derived from an EMBL/GenBank/DDBJ whole genome shotgun (WGS) entry which is preliminary data.</text>
</comment>
<dbReference type="InterPro" id="IPR016162">
    <property type="entry name" value="Ald_DH_N"/>
</dbReference>
<evidence type="ECO:0000256" key="3">
    <source>
        <dbReference type="RuleBase" id="RU003345"/>
    </source>
</evidence>
<dbReference type="AlphaFoldDB" id="A0AAD4T0Q5"/>
<keyword evidence="6" id="KW-1185">Reference proteome</keyword>
<comment type="similarity">
    <text evidence="1 3">Belongs to the aldehyde dehydrogenase family.</text>
</comment>
<gene>
    <name evidence="5" type="ORF">MKW98_022522</name>
</gene>
<dbReference type="InterPro" id="IPR029510">
    <property type="entry name" value="Ald_DH_CS_GLU"/>
</dbReference>
<dbReference type="Gene3D" id="3.40.605.10">
    <property type="entry name" value="Aldehyde Dehydrogenase, Chain A, domain 1"/>
    <property type="match status" value="2"/>
</dbReference>
<dbReference type="PANTHER" id="PTHR11699">
    <property type="entry name" value="ALDEHYDE DEHYDROGENASE-RELATED"/>
    <property type="match status" value="1"/>
</dbReference>
<dbReference type="SUPFAM" id="SSF53720">
    <property type="entry name" value="ALDH-like"/>
    <property type="match status" value="1"/>
</dbReference>
<reference evidence="5" key="1">
    <citation type="submission" date="2022-04" db="EMBL/GenBank/DDBJ databases">
        <title>A functionally conserved STORR gene fusion in Papaver species that diverged 16.8 million years ago.</title>
        <authorList>
            <person name="Catania T."/>
        </authorList>
    </citation>
    <scope>NUCLEOTIDE SEQUENCE</scope>
    <source>
        <strain evidence="5">S-188037</strain>
    </source>
</reference>
<evidence type="ECO:0000256" key="2">
    <source>
        <dbReference type="PROSITE-ProRule" id="PRU10007"/>
    </source>
</evidence>
<dbReference type="InterPro" id="IPR015590">
    <property type="entry name" value="Aldehyde_DH_dom"/>
</dbReference>
<evidence type="ECO:0000313" key="6">
    <source>
        <dbReference type="Proteomes" id="UP001202328"/>
    </source>
</evidence>
<organism evidence="5 6">
    <name type="scientific">Papaver atlanticum</name>
    <dbReference type="NCBI Taxonomy" id="357466"/>
    <lineage>
        <taxon>Eukaryota</taxon>
        <taxon>Viridiplantae</taxon>
        <taxon>Streptophyta</taxon>
        <taxon>Embryophyta</taxon>
        <taxon>Tracheophyta</taxon>
        <taxon>Spermatophyta</taxon>
        <taxon>Magnoliopsida</taxon>
        <taxon>Ranunculales</taxon>
        <taxon>Papaveraceae</taxon>
        <taxon>Papaveroideae</taxon>
        <taxon>Papaver</taxon>
    </lineage>
</organism>
<sequence length="197" mass="21363">MKAYERSRVLFRFADLIDKHTNELAALETRDSGKPHEQAAQIDGQIRFMVSQFRLMVGPALATGNSSILKTAEQTSLSALHAGKLLNEAGIPEGALNVISGFGPKAGAALSSHMDVDKLAFTGSTVTGKKIVTELAGRSNLKPVTLELGGKSPFILLKLLTWLCSLTRDNAGSRTFVHEKVYDEFMNHKTSYATITK</sequence>
<feature type="domain" description="Aldehyde dehydrogenase" evidence="4">
    <location>
        <begin position="55"/>
        <end position="158"/>
    </location>
</feature>
<dbReference type="EMBL" id="JAJJMB010007658">
    <property type="protein sequence ID" value="KAI3929055.1"/>
    <property type="molecule type" value="Genomic_DNA"/>
</dbReference>
<keyword evidence="3" id="KW-0560">Oxidoreductase</keyword>
<protein>
    <recommendedName>
        <fullName evidence="4">Aldehyde dehydrogenase domain-containing protein</fullName>
    </recommendedName>
</protein>
<dbReference type="GO" id="GO:0016491">
    <property type="term" value="F:oxidoreductase activity"/>
    <property type="evidence" value="ECO:0007669"/>
    <property type="project" value="UniProtKB-KW"/>
</dbReference>
<dbReference type="Pfam" id="PF00171">
    <property type="entry name" value="Aldedh"/>
    <property type="match status" value="1"/>
</dbReference>
<dbReference type="Proteomes" id="UP001202328">
    <property type="component" value="Unassembled WGS sequence"/>
</dbReference>
<name>A0AAD4T0Q5_9MAGN</name>
<feature type="non-terminal residue" evidence="5">
    <location>
        <position position="1"/>
    </location>
</feature>